<feature type="transmembrane region" description="Helical" evidence="1">
    <location>
        <begin position="74"/>
        <end position="93"/>
    </location>
</feature>
<name>A0ABV7WLT8_9MICO</name>
<feature type="transmembrane region" description="Helical" evidence="1">
    <location>
        <begin position="384"/>
        <end position="405"/>
    </location>
</feature>
<evidence type="ECO:0008006" key="4">
    <source>
        <dbReference type="Google" id="ProtNLM"/>
    </source>
</evidence>
<evidence type="ECO:0000256" key="1">
    <source>
        <dbReference type="SAM" id="Phobius"/>
    </source>
</evidence>
<protein>
    <recommendedName>
        <fullName evidence="4">Fenitrothion hydrolase</fullName>
    </recommendedName>
</protein>
<comment type="caution">
    <text evidence="2">The sequence shown here is derived from an EMBL/GenBank/DDBJ whole genome shotgun (WGS) entry which is preliminary data.</text>
</comment>
<sequence>MLQLLEQVLAHGVGSRQDLPLPLGYVVAGAVVALVFSFLTLGLAWRSPQLLSHGAGTPVPSAVATALDHPVTRWLARGVGLVLGGWFVLALVAGRDDVDNPAPGMFFVLLWVGLVPASLLLGPVWRVVSPLRTVHLLLARLLRVDRRHGVRVLPAAVGYWPGAVSLAAFLWLELAAPGRATLPVLQVWVGTYVLVHLVAAVLFGARWFERGEGFEVFSDLVARLSPLGRREDGALVFRVPLDGAASLRPAPGLVSVVCLLLGSTMFDSVAGTGGYVRAVQGSGFPRPVVDTAVLAAVVGLVLLVFVAATAAAGRAGDRSRAQMPGELAHSLVPVVVGYLVAHYYSLLVLEGQRTVALASDPLGTGADWLGTAGLQPSAVLVDPAGVALLQVAAVVVGHVLGTVLAHDRALALLPRRAAVAGQVPLLLLMVGYTVAGLLLLFAG</sequence>
<keyword evidence="1" id="KW-0472">Membrane</keyword>
<feature type="transmembrane region" description="Helical" evidence="1">
    <location>
        <begin position="149"/>
        <end position="172"/>
    </location>
</feature>
<feature type="transmembrane region" description="Helical" evidence="1">
    <location>
        <begin position="327"/>
        <end position="345"/>
    </location>
</feature>
<evidence type="ECO:0000313" key="2">
    <source>
        <dbReference type="EMBL" id="MFC3690364.1"/>
    </source>
</evidence>
<feature type="transmembrane region" description="Helical" evidence="1">
    <location>
        <begin position="253"/>
        <end position="272"/>
    </location>
</feature>
<gene>
    <name evidence="2" type="ORF">ACFOLH_18605</name>
</gene>
<evidence type="ECO:0000313" key="3">
    <source>
        <dbReference type="Proteomes" id="UP001595685"/>
    </source>
</evidence>
<feature type="transmembrane region" description="Helical" evidence="1">
    <location>
        <begin position="105"/>
        <end position="128"/>
    </location>
</feature>
<feature type="transmembrane region" description="Helical" evidence="1">
    <location>
        <begin position="292"/>
        <end position="315"/>
    </location>
</feature>
<proteinExistence type="predicted"/>
<dbReference type="RefSeq" id="WP_340293080.1">
    <property type="nucleotide sequence ID" value="NZ_JBBEOI010000095.1"/>
</dbReference>
<dbReference type="Proteomes" id="UP001595685">
    <property type="component" value="Unassembled WGS sequence"/>
</dbReference>
<keyword evidence="1" id="KW-1133">Transmembrane helix</keyword>
<feature type="transmembrane region" description="Helical" evidence="1">
    <location>
        <begin position="184"/>
        <end position="205"/>
    </location>
</feature>
<keyword evidence="3" id="KW-1185">Reference proteome</keyword>
<accession>A0ABV7WLT8</accession>
<feature type="transmembrane region" description="Helical" evidence="1">
    <location>
        <begin position="23"/>
        <end position="45"/>
    </location>
</feature>
<feature type="transmembrane region" description="Helical" evidence="1">
    <location>
        <begin position="417"/>
        <end position="442"/>
    </location>
</feature>
<dbReference type="EMBL" id="JBHRWW010000021">
    <property type="protein sequence ID" value="MFC3690364.1"/>
    <property type="molecule type" value="Genomic_DNA"/>
</dbReference>
<keyword evidence="1" id="KW-0812">Transmembrane</keyword>
<reference evidence="3" key="1">
    <citation type="journal article" date="2019" name="Int. J. Syst. Evol. Microbiol.">
        <title>The Global Catalogue of Microorganisms (GCM) 10K type strain sequencing project: providing services to taxonomists for standard genome sequencing and annotation.</title>
        <authorList>
            <consortium name="The Broad Institute Genomics Platform"/>
            <consortium name="The Broad Institute Genome Sequencing Center for Infectious Disease"/>
            <person name="Wu L."/>
            <person name="Ma J."/>
        </authorList>
    </citation>
    <scope>NUCLEOTIDE SEQUENCE [LARGE SCALE GENOMIC DNA]</scope>
    <source>
        <strain evidence="3">NCAIM B.02333</strain>
    </source>
</reference>
<organism evidence="2 3">
    <name type="scientific">Aquipuribacter hungaricus</name>
    <dbReference type="NCBI Taxonomy" id="545624"/>
    <lineage>
        <taxon>Bacteria</taxon>
        <taxon>Bacillati</taxon>
        <taxon>Actinomycetota</taxon>
        <taxon>Actinomycetes</taxon>
        <taxon>Micrococcales</taxon>
        <taxon>Intrasporangiaceae</taxon>
        <taxon>Aquipuribacter</taxon>
    </lineage>
</organism>